<proteinExistence type="predicted"/>
<keyword evidence="2" id="KW-0677">Repeat</keyword>
<evidence type="ECO:0000256" key="3">
    <source>
        <dbReference type="SAM" id="Phobius"/>
    </source>
</evidence>
<dbReference type="AlphaFoldDB" id="A0A916EJH5"/>
<dbReference type="VEuPathDB" id="FungiDB:RhiirFUN_000051"/>
<dbReference type="Proteomes" id="UP000684084">
    <property type="component" value="Unassembled WGS sequence"/>
</dbReference>
<protein>
    <recommendedName>
        <fullName evidence="5">Attractin/MKLN-like beta-propeller domain-containing protein</fullName>
    </recommendedName>
</protein>
<sequence>MLFFFLIVICLCLNEFTLAFTPNNTVWGHSAVFANSRIYITGGIFPIIKDKFEPSTPSREFYYLNVEKPFRVGAGDKLPWVDLSYVSQNLPAHAWSAFSNCGLDNSLYLYIGEPDGATVCDVRTGKMYRFGGINPVLQPDNNNNMDIFNTLTLAWEHVNTEGRYDHTGTMLPNGYIVYIGGKLPNGGYADMTELLLYNTNNDTWISQRATVYSPTPRAYHSAVLTQDGRIIVYGGYTSGDFRTVSDDLVILDTYDYTWSNAKAIDPPPSRFFHTATLVGYYMIVAFGRTNNELPLPTSNEVFILNTYDKSNYKWVNEFNPDLSDLPYPSDQNSYNNLSTQNKHLTIGIIILSIVLALIGVSFLIYFYRKRRLSRPDMLVPSSQEAN</sequence>
<keyword evidence="4" id="KW-0732">Signal</keyword>
<dbReference type="OrthoDB" id="432528at2759"/>
<evidence type="ECO:0000313" key="6">
    <source>
        <dbReference type="EMBL" id="CAB5392145.1"/>
    </source>
</evidence>
<feature type="signal peptide" evidence="4">
    <location>
        <begin position="1"/>
        <end position="19"/>
    </location>
</feature>
<dbReference type="PANTHER" id="PTHR46093">
    <property type="entry name" value="ACYL-COA-BINDING DOMAIN-CONTAINING PROTEIN 5"/>
    <property type="match status" value="1"/>
</dbReference>
<feature type="transmembrane region" description="Helical" evidence="3">
    <location>
        <begin position="344"/>
        <end position="367"/>
    </location>
</feature>
<evidence type="ECO:0000256" key="1">
    <source>
        <dbReference type="ARBA" id="ARBA00022441"/>
    </source>
</evidence>
<evidence type="ECO:0000259" key="5">
    <source>
        <dbReference type="Pfam" id="PF24981"/>
    </source>
</evidence>
<dbReference type="PANTHER" id="PTHR46093:SF18">
    <property type="entry name" value="FIBRONECTIN TYPE-III DOMAIN-CONTAINING PROTEIN"/>
    <property type="match status" value="1"/>
</dbReference>
<accession>A0A916EJH5</accession>
<keyword evidence="3" id="KW-0472">Membrane</keyword>
<dbReference type="InterPro" id="IPR056737">
    <property type="entry name" value="Beta-prop_ATRN-MKLN-like"/>
</dbReference>
<organism evidence="6 7">
    <name type="scientific">Rhizophagus irregularis</name>
    <dbReference type="NCBI Taxonomy" id="588596"/>
    <lineage>
        <taxon>Eukaryota</taxon>
        <taxon>Fungi</taxon>
        <taxon>Fungi incertae sedis</taxon>
        <taxon>Mucoromycota</taxon>
        <taxon>Glomeromycotina</taxon>
        <taxon>Glomeromycetes</taxon>
        <taxon>Glomerales</taxon>
        <taxon>Glomeraceae</taxon>
        <taxon>Rhizophagus</taxon>
    </lineage>
</organism>
<keyword evidence="3" id="KW-0812">Transmembrane</keyword>
<evidence type="ECO:0000313" key="7">
    <source>
        <dbReference type="Proteomes" id="UP000684084"/>
    </source>
</evidence>
<comment type="caution">
    <text evidence="6">The sequence shown here is derived from an EMBL/GenBank/DDBJ whole genome shotgun (WGS) entry which is preliminary data.</text>
</comment>
<dbReference type="EMBL" id="CAGKOT010000075">
    <property type="protein sequence ID" value="CAB5392145.1"/>
    <property type="molecule type" value="Genomic_DNA"/>
</dbReference>
<evidence type="ECO:0000256" key="2">
    <source>
        <dbReference type="ARBA" id="ARBA00022737"/>
    </source>
</evidence>
<feature type="chain" id="PRO_5038054281" description="Attractin/MKLN-like beta-propeller domain-containing protein" evidence="4">
    <location>
        <begin position="20"/>
        <end position="386"/>
    </location>
</feature>
<keyword evidence="1" id="KW-0880">Kelch repeat</keyword>
<keyword evidence="3" id="KW-1133">Transmembrane helix</keyword>
<gene>
    <name evidence="6" type="ORF">CHRIB12_LOCUS22277</name>
</gene>
<feature type="domain" description="Attractin/MKLN-like beta-propeller" evidence="5">
    <location>
        <begin position="124"/>
        <end position="321"/>
    </location>
</feature>
<dbReference type="Pfam" id="PF24981">
    <property type="entry name" value="Beta-prop_ATRN-LZTR1"/>
    <property type="match status" value="1"/>
</dbReference>
<name>A0A916EJH5_9GLOM</name>
<reference evidence="6" key="1">
    <citation type="submission" date="2020-05" db="EMBL/GenBank/DDBJ databases">
        <authorList>
            <person name="Rincon C."/>
            <person name="Sanders R I."/>
            <person name="Robbins C."/>
            <person name="Chaturvedi A."/>
        </authorList>
    </citation>
    <scope>NUCLEOTIDE SEQUENCE</scope>
    <source>
        <strain evidence="6">CHB12</strain>
    </source>
</reference>
<evidence type="ECO:0000256" key="4">
    <source>
        <dbReference type="SAM" id="SignalP"/>
    </source>
</evidence>